<proteinExistence type="predicted"/>
<keyword evidence="1" id="KW-0812">Transmembrane</keyword>
<keyword evidence="3" id="KW-1185">Reference proteome</keyword>
<keyword evidence="1" id="KW-0472">Membrane</keyword>
<gene>
    <name evidence="2" type="ORF">OKJ48_43390</name>
</gene>
<feature type="transmembrane region" description="Helical" evidence="1">
    <location>
        <begin position="54"/>
        <end position="74"/>
    </location>
</feature>
<dbReference type="Proteomes" id="UP001352223">
    <property type="component" value="Unassembled WGS sequence"/>
</dbReference>
<keyword evidence="1" id="KW-1133">Transmembrane helix</keyword>
<evidence type="ECO:0000256" key="1">
    <source>
        <dbReference type="SAM" id="Phobius"/>
    </source>
</evidence>
<protein>
    <submittedName>
        <fullName evidence="2">Uncharacterized protein</fullName>
    </submittedName>
</protein>
<evidence type="ECO:0000313" key="2">
    <source>
        <dbReference type="EMBL" id="MEB3967035.1"/>
    </source>
</evidence>
<reference evidence="2 3" key="1">
    <citation type="submission" date="2022-10" db="EMBL/GenBank/DDBJ databases">
        <authorList>
            <person name="Xie J."/>
            <person name="Shen N."/>
        </authorList>
    </citation>
    <scope>NUCLEOTIDE SEQUENCE [LARGE SCALE GENOMIC DNA]</scope>
    <source>
        <strain evidence="2 3">DSM 41681</strain>
    </source>
</reference>
<comment type="caution">
    <text evidence="2">The sequence shown here is derived from an EMBL/GenBank/DDBJ whole genome shotgun (WGS) entry which is preliminary data.</text>
</comment>
<feature type="transmembrane region" description="Helical" evidence="1">
    <location>
        <begin position="21"/>
        <end position="42"/>
    </location>
</feature>
<sequence length="212" mass="21590">MTEARARARSRTRTKPTAVKVAPAVSVAAGIGGPALAALASWSSLLLVVQGRVVPGWAVSAGLLVVVLGLRRWVSRAAGGPAGLSGPRAVRVRRGQRLLVAVAVLGTAWGAVDDVISGAEYHVLRPAGPDGCTAVVRETSFLVIGNGEVYAVGRTGLAVGAAGAWTVDDGYRPVEGGTYALVWGPDGGSLRVDGRTTDPVVSGGSADVDCWW</sequence>
<organism evidence="2 3">
    <name type="scientific">Streptomyces kunmingensis</name>
    <dbReference type="NCBI Taxonomy" id="68225"/>
    <lineage>
        <taxon>Bacteria</taxon>
        <taxon>Bacillati</taxon>
        <taxon>Actinomycetota</taxon>
        <taxon>Actinomycetes</taxon>
        <taxon>Kitasatosporales</taxon>
        <taxon>Streptomycetaceae</taxon>
        <taxon>Streptomyces</taxon>
    </lineage>
</organism>
<name>A0ABU6CRK9_9ACTN</name>
<accession>A0ABU6CRK9</accession>
<dbReference type="RefSeq" id="WP_324776912.1">
    <property type="nucleotide sequence ID" value="NZ_BAAATS010000009.1"/>
</dbReference>
<evidence type="ECO:0000313" key="3">
    <source>
        <dbReference type="Proteomes" id="UP001352223"/>
    </source>
</evidence>
<dbReference type="EMBL" id="JAOZYB010000373">
    <property type="protein sequence ID" value="MEB3967035.1"/>
    <property type="molecule type" value="Genomic_DNA"/>
</dbReference>